<keyword evidence="4" id="KW-0862">Zinc</keyword>
<gene>
    <name evidence="6" type="ORF">BT96DRAFT_843731</name>
</gene>
<dbReference type="SUPFAM" id="SSF53098">
    <property type="entry name" value="Ribonuclease H-like"/>
    <property type="match status" value="1"/>
</dbReference>
<reference evidence="6" key="1">
    <citation type="journal article" date="2019" name="Environ. Microbiol.">
        <title>Fungal ecological strategies reflected in gene transcription - a case study of two litter decomposers.</title>
        <authorList>
            <person name="Barbi F."/>
            <person name="Kohler A."/>
            <person name="Barry K."/>
            <person name="Baskaran P."/>
            <person name="Daum C."/>
            <person name="Fauchery L."/>
            <person name="Ihrmark K."/>
            <person name="Kuo A."/>
            <person name="LaButti K."/>
            <person name="Lipzen A."/>
            <person name="Morin E."/>
            <person name="Grigoriev I.V."/>
            <person name="Henrissat B."/>
            <person name="Lindahl B."/>
            <person name="Martin F."/>
        </authorList>
    </citation>
    <scope>NUCLEOTIDE SEQUENCE</scope>
    <source>
        <strain evidence="6">JB14</strain>
    </source>
</reference>
<dbReference type="EMBL" id="ML770430">
    <property type="protein sequence ID" value="KAE9383517.1"/>
    <property type="molecule type" value="Genomic_DNA"/>
</dbReference>
<dbReference type="PANTHER" id="PTHR46481">
    <property type="entry name" value="ZINC FINGER BED DOMAIN-CONTAINING PROTEIN 4"/>
    <property type="match status" value="1"/>
</dbReference>
<dbReference type="OrthoDB" id="3259198at2759"/>
<evidence type="ECO:0000256" key="5">
    <source>
        <dbReference type="ARBA" id="ARBA00023242"/>
    </source>
</evidence>
<organism evidence="6 7">
    <name type="scientific">Gymnopus androsaceus JB14</name>
    <dbReference type="NCBI Taxonomy" id="1447944"/>
    <lineage>
        <taxon>Eukaryota</taxon>
        <taxon>Fungi</taxon>
        <taxon>Dikarya</taxon>
        <taxon>Basidiomycota</taxon>
        <taxon>Agaricomycotina</taxon>
        <taxon>Agaricomycetes</taxon>
        <taxon>Agaricomycetidae</taxon>
        <taxon>Agaricales</taxon>
        <taxon>Marasmiineae</taxon>
        <taxon>Omphalotaceae</taxon>
        <taxon>Gymnopus</taxon>
    </lineage>
</organism>
<feature type="non-terminal residue" evidence="6">
    <location>
        <position position="1"/>
    </location>
</feature>
<evidence type="ECO:0000256" key="4">
    <source>
        <dbReference type="ARBA" id="ARBA00022833"/>
    </source>
</evidence>
<dbReference type="Proteomes" id="UP000799118">
    <property type="component" value="Unassembled WGS sequence"/>
</dbReference>
<keyword evidence="3" id="KW-0863">Zinc-finger</keyword>
<keyword evidence="2" id="KW-0479">Metal-binding</keyword>
<accession>A0A6A4GDI8</accession>
<dbReference type="PANTHER" id="PTHR46481:SF10">
    <property type="entry name" value="ZINC FINGER BED DOMAIN-CONTAINING PROTEIN 39"/>
    <property type="match status" value="1"/>
</dbReference>
<dbReference type="AlphaFoldDB" id="A0A6A4GDI8"/>
<comment type="subcellular location">
    <subcellularLocation>
        <location evidence="1">Nucleus</location>
    </subcellularLocation>
</comment>
<dbReference type="InterPro" id="IPR052035">
    <property type="entry name" value="ZnF_BED_domain_contain"/>
</dbReference>
<evidence type="ECO:0000256" key="3">
    <source>
        <dbReference type="ARBA" id="ARBA00022771"/>
    </source>
</evidence>
<proteinExistence type="predicted"/>
<sequence>ENMAATVRETLEKFGLVGRIIAFVMDNATNNDTMIDAIADRCTIAQIPFSEKNARMQCLPHTIHLAALKLLEAIGAIDKVPSTSQPYQDAVTAPVDRSFDDDEVAQEDGEDDVLDASAMKYSVLKLRKIVRHVRSSPQRRRAWLREVQAVSAAHGELMQPALMLILDVKTHWSSTHQMLSELFCCIRVDVAHDTVIFRTCIDLPDCN</sequence>
<dbReference type="InterPro" id="IPR012337">
    <property type="entry name" value="RNaseH-like_sf"/>
</dbReference>
<evidence type="ECO:0000313" key="6">
    <source>
        <dbReference type="EMBL" id="KAE9383517.1"/>
    </source>
</evidence>
<dbReference type="GO" id="GO:0008270">
    <property type="term" value="F:zinc ion binding"/>
    <property type="evidence" value="ECO:0007669"/>
    <property type="project" value="UniProtKB-KW"/>
</dbReference>
<name>A0A6A4GDI8_9AGAR</name>
<keyword evidence="5" id="KW-0539">Nucleus</keyword>
<evidence type="ECO:0000256" key="2">
    <source>
        <dbReference type="ARBA" id="ARBA00022723"/>
    </source>
</evidence>
<protein>
    <recommendedName>
        <fullName evidence="8">DUF659 domain-containing protein</fullName>
    </recommendedName>
</protein>
<evidence type="ECO:0008006" key="8">
    <source>
        <dbReference type="Google" id="ProtNLM"/>
    </source>
</evidence>
<keyword evidence="7" id="KW-1185">Reference proteome</keyword>
<evidence type="ECO:0000313" key="7">
    <source>
        <dbReference type="Proteomes" id="UP000799118"/>
    </source>
</evidence>
<dbReference type="GO" id="GO:0005634">
    <property type="term" value="C:nucleus"/>
    <property type="evidence" value="ECO:0007669"/>
    <property type="project" value="UniProtKB-SubCell"/>
</dbReference>
<evidence type="ECO:0000256" key="1">
    <source>
        <dbReference type="ARBA" id="ARBA00004123"/>
    </source>
</evidence>